<dbReference type="Proteomes" id="UP001218218">
    <property type="component" value="Unassembled WGS sequence"/>
</dbReference>
<reference evidence="1" key="1">
    <citation type="submission" date="2023-03" db="EMBL/GenBank/DDBJ databases">
        <title>Massive genome expansion in bonnet fungi (Mycena s.s.) driven by repeated elements and novel gene families across ecological guilds.</title>
        <authorList>
            <consortium name="Lawrence Berkeley National Laboratory"/>
            <person name="Harder C.B."/>
            <person name="Miyauchi S."/>
            <person name="Viragh M."/>
            <person name="Kuo A."/>
            <person name="Thoen E."/>
            <person name="Andreopoulos B."/>
            <person name="Lu D."/>
            <person name="Skrede I."/>
            <person name="Drula E."/>
            <person name="Henrissat B."/>
            <person name="Morin E."/>
            <person name="Kohler A."/>
            <person name="Barry K."/>
            <person name="LaButti K."/>
            <person name="Morin E."/>
            <person name="Salamov A."/>
            <person name="Lipzen A."/>
            <person name="Mereny Z."/>
            <person name="Hegedus B."/>
            <person name="Baldrian P."/>
            <person name="Stursova M."/>
            <person name="Weitz H."/>
            <person name="Taylor A."/>
            <person name="Grigoriev I.V."/>
            <person name="Nagy L.G."/>
            <person name="Martin F."/>
            <person name="Kauserud H."/>
        </authorList>
    </citation>
    <scope>NUCLEOTIDE SEQUENCE</scope>
    <source>
        <strain evidence="1">CBHHK002</strain>
    </source>
</reference>
<evidence type="ECO:0000313" key="2">
    <source>
        <dbReference type="Proteomes" id="UP001218218"/>
    </source>
</evidence>
<keyword evidence="2" id="KW-1185">Reference proteome</keyword>
<evidence type="ECO:0000313" key="1">
    <source>
        <dbReference type="EMBL" id="KAJ7306849.1"/>
    </source>
</evidence>
<organism evidence="1 2">
    <name type="scientific">Mycena albidolilacea</name>
    <dbReference type="NCBI Taxonomy" id="1033008"/>
    <lineage>
        <taxon>Eukaryota</taxon>
        <taxon>Fungi</taxon>
        <taxon>Dikarya</taxon>
        <taxon>Basidiomycota</taxon>
        <taxon>Agaricomycotina</taxon>
        <taxon>Agaricomycetes</taxon>
        <taxon>Agaricomycetidae</taxon>
        <taxon>Agaricales</taxon>
        <taxon>Marasmiineae</taxon>
        <taxon>Mycenaceae</taxon>
        <taxon>Mycena</taxon>
    </lineage>
</organism>
<proteinExistence type="predicted"/>
<protein>
    <submittedName>
        <fullName evidence="1">Uncharacterized protein</fullName>
    </submittedName>
</protein>
<name>A0AAD6Z551_9AGAR</name>
<dbReference type="EMBL" id="JARIHO010000091">
    <property type="protein sequence ID" value="KAJ7306849.1"/>
    <property type="molecule type" value="Genomic_DNA"/>
</dbReference>
<gene>
    <name evidence="1" type="ORF">DFH08DRAFT_975875</name>
</gene>
<dbReference type="AlphaFoldDB" id="A0AAD6Z551"/>
<comment type="caution">
    <text evidence="1">The sequence shown here is derived from an EMBL/GenBank/DDBJ whole genome shotgun (WGS) entry which is preliminary data.</text>
</comment>
<sequence length="243" mass="26799">MMGHILALKHQQSLIQPTEVAWIIPKKLHTKIDEHAAILIADPSIQAYRNDKIGPGKLLMEVILANPSWGFGTHMNLNKDAKNTLSSKISRVMTGKRNLVKATILISLGSPPLAGQTSWPGSLNIVELSTLIISKLKVQVKVDVCLCRCVAVLRKLITETTDTKYWGAVDAKLADMQATHPDPAKKSKWIKDYILDLDLLRYKHVELKDLASGPGVPAMWPMPVASPSRLPAASHDNNNNNNR</sequence>
<accession>A0AAD6Z551</accession>